<sequence length="138" mass="15845">MFPRQNRSPPYLKSLSLSVSFKGWRLPNRKFKSWALKISYLRKPAWTQAGVFEAIIASTKGFSKNTDLLLGIGEEEIEGLTEQHSGGVRLFERRADEEKVEEAAMGEGVGRDREEERERKEERKAKRGREETALHVPN</sequence>
<organism evidence="2">
    <name type="scientific">Brassica napus</name>
    <name type="common">Rape</name>
    <dbReference type="NCBI Taxonomy" id="3708"/>
    <lineage>
        <taxon>Eukaryota</taxon>
        <taxon>Viridiplantae</taxon>
        <taxon>Streptophyta</taxon>
        <taxon>Embryophyta</taxon>
        <taxon>Tracheophyta</taxon>
        <taxon>Spermatophyta</taxon>
        <taxon>Magnoliopsida</taxon>
        <taxon>eudicotyledons</taxon>
        <taxon>Gunneridae</taxon>
        <taxon>Pentapetalae</taxon>
        <taxon>rosids</taxon>
        <taxon>malvids</taxon>
        <taxon>Brassicales</taxon>
        <taxon>Brassicaceae</taxon>
        <taxon>Brassiceae</taxon>
        <taxon>Brassica</taxon>
    </lineage>
</organism>
<dbReference type="AlphaFoldDB" id="A0A816N0N0"/>
<reference evidence="2" key="1">
    <citation type="submission" date="2021-01" db="EMBL/GenBank/DDBJ databases">
        <authorList>
            <consortium name="Genoscope - CEA"/>
            <person name="William W."/>
        </authorList>
    </citation>
    <scope>NUCLEOTIDE SEQUENCE</scope>
</reference>
<accession>A0A816N0N0</accession>
<dbReference type="Proteomes" id="UP001295469">
    <property type="component" value="Chromosome C07"/>
</dbReference>
<proteinExistence type="predicted"/>
<gene>
    <name evidence="2" type="ORF">DARMORV10_C07P33770.1</name>
</gene>
<name>A0A816N0N0_BRANA</name>
<protein>
    <submittedName>
        <fullName evidence="2">(rape) hypothetical protein</fullName>
    </submittedName>
</protein>
<evidence type="ECO:0000313" key="2">
    <source>
        <dbReference type="EMBL" id="CAF2000788.1"/>
    </source>
</evidence>
<evidence type="ECO:0000256" key="1">
    <source>
        <dbReference type="SAM" id="MobiDB-lite"/>
    </source>
</evidence>
<feature type="compositionally biased region" description="Basic and acidic residues" evidence="1">
    <location>
        <begin position="109"/>
        <end position="138"/>
    </location>
</feature>
<feature type="region of interest" description="Disordered" evidence="1">
    <location>
        <begin position="99"/>
        <end position="138"/>
    </location>
</feature>
<dbReference type="EMBL" id="HG994371">
    <property type="protein sequence ID" value="CAF2000788.1"/>
    <property type="molecule type" value="Genomic_DNA"/>
</dbReference>